<dbReference type="Proteomes" id="UP000520767">
    <property type="component" value="Unassembled WGS sequence"/>
</dbReference>
<evidence type="ECO:0000313" key="2">
    <source>
        <dbReference type="Proteomes" id="UP000520767"/>
    </source>
</evidence>
<reference evidence="1 2" key="1">
    <citation type="submission" date="2020-08" db="EMBL/GenBank/DDBJ databases">
        <title>Genomic Encyclopedia of Type Strains, Phase III (KMG-III): the genomes of soil and plant-associated and newly described type strains.</title>
        <authorList>
            <person name="Whitman W."/>
        </authorList>
    </citation>
    <scope>NUCLEOTIDE SEQUENCE [LARGE SCALE GENOMIC DNA]</scope>
    <source>
        <strain evidence="1 2">CECT 8960</strain>
    </source>
</reference>
<gene>
    <name evidence="1" type="ORF">FHR82_005011</name>
</gene>
<evidence type="ECO:0000313" key="1">
    <source>
        <dbReference type="EMBL" id="MBB4908758.1"/>
    </source>
</evidence>
<sequence length="34" mass="3786">MRAVPRRPVAALQFRSQQADGGTDETLIDSIMVR</sequence>
<comment type="caution">
    <text evidence="1">The sequence shown here is derived from an EMBL/GenBank/DDBJ whole genome shotgun (WGS) entry which is preliminary data.</text>
</comment>
<protein>
    <submittedName>
        <fullName evidence="1">Uncharacterized protein</fullName>
    </submittedName>
</protein>
<accession>A0A7W7VFW4</accession>
<keyword evidence="2" id="KW-1185">Reference proteome</keyword>
<organism evidence="1 2">
    <name type="scientific">Actinophytocola algeriensis</name>
    <dbReference type="NCBI Taxonomy" id="1768010"/>
    <lineage>
        <taxon>Bacteria</taxon>
        <taxon>Bacillati</taxon>
        <taxon>Actinomycetota</taxon>
        <taxon>Actinomycetes</taxon>
        <taxon>Pseudonocardiales</taxon>
        <taxon>Pseudonocardiaceae</taxon>
    </lineage>
</organism>
<proteinExistence type="predicted"/>
<dbReference type="EMBL" id="JACHJQ010000005">
    <property type="protein sequence ID" value="MBB4908758.1"/>
    <property type="molecule type" value="Genomic_DNA"/>
</dbReference>
<dbReference type="AlphaFoldDB" id="A0A7W7VFW4"/>
<name>A0A7W7VFW4_9PSEU</name>